<comment type="caution">
    <text evidence="2">The sequence shown here is derived from an EMBL/GenBank/DDBJ whole genome shotgun (WGS) entry which is preliminary data.</text>
</comment>
<dbReference type="RefSeq" id="WP_308986250.1">
    <property type="nucleotide sequence ID" value="NZ_JARXIC010000033.1"/>
</dbReference>
<evidence type="ECO:0000313" key="3">
    <source>
        <dbReference type="Proteomes" id="UP001243717"/>
    </source>
</evidence>
<accession>A0ABU1APX2</accession>
<organism evidence="2 3">
    <name type="scientific">Thalassobacterium sedimentorum</name>
    <dbReference type="NCBI Taxonomy" id="3041258"/>
    <lineage>
        <taxon>Bacteria</taxon>
        <taxon>Pseudomonadati</taxon>
        <taxon>Verrucomicrobiota</taxon>
        <taxon>Opitutia</taxon>
        <taxon>Puniceicoccales</taxon>
        <taxon>Coraliomargaritaceae</taxon>
        <taxon>Thalassobacterium</taxon>
    </lineage>
</organism>
<dbReference type="EMBL" id="JARXIC010000033">
    <property type="protein sequence ID" value="MDQ8195801.1"/>
    <property type="molecule type" value="Genomic_DNA"/>
</dbReference>
<keyword evidence="3" id="KW-1185">Reference proteome</keyword>
<sequence>MKNFLFTIIFLGLTVFLGYELYLRIDRGEPAESGGKLIVSAKQQGLLEQQGLEYPDEIEIVRKDGSRLDVLLVARDATHIQFKRLSDQLAFIFKIEDLDRTSRATVLSYPNSGLLQPVELEEVGKVSTEDLYLTELGVAIARINSRIDELDTQYQRSESQVKQRTLRNRINVLIAERTELESKVAERKK</sequence>
<proteinExistence type="predicted"/>
<gene>
    <name evidence="2" type="ORF">QEH59_15315</name>
</gene>
<evidence type="ECO:0000313" key="2">
    <source>
        <dbReference type="EMBL" id="MDQ8195801.1"/>
    </source>
</evidence>
<protein>
    <recommendedName>
        <fullName evidence="4">DUF4230 domain-containing protein</fullName>
    </recommendedName>
</protein>
<reference evidence="2 3" key="1">
    <citation type="submission" date="2023-04" db="EMBL/GenBank/DDBJ databases">
        <title>A novel bacteria isolated from coastal sediment.</title>
        <authorList>
            <person name="Liu X.-J."/>
            <person name="Du Z.-J."/>
        </authorList>
    </citation>
    <scope>NUCLEOTIDE SEQUENCE [LARGE SCALE GENOMIC DNA]</scope>
    <source>
        <strain evidence="2 3">SDUM461004</strain>
    </source>
</reference>
<name>A0ABU1APX2_9BACT</name>
<dbReference type="Proteomes" id="UP001243717">
    <property type="component" value="Unassembled WGS sequence"/>
</dbReference>
<keyword evidence="1" id="KW-0175">Coiled coil</keyword>
<feature type="coiled-coil region" evidence="1">
    <location>
        <begin position="140"/>
        <end position="183"/>
    </location>
</feature>
<evidence type="ECO:0008006" key="4">
    <source>
        <dbReference type="Google" id="ProtNLM"/>
    </source>
</evidence>
<evidence type="ECO:0000256" key="1">
    <source>
        <dbReference type="SAM" id="Coils"/>
    </source>
</evidence>